<dbReference type="PATRIC" id="fig|1561003.3.peg.576"/>
<keyword evidence="1" id="KW-0547">Nucleotide-binding</keyword>
<dbReference type="GO" id="GO:0016773">
    <property type="term" value="F:phosphotransferase activity, alcohol group as acceptor"/>
    <property type="evidence" value="ECO:0007669"/>
    <property type="project" value="UniProtKB-UniRule"/>
</dbReference>
<proteinExistence type="inferred from homology"/>
<dbReference type="GO" id="GO:0005524">
    <property type="term" value="F:ATP binding"/>
    <property type="evidence" value="ECO:0007669"/>
    <property type="project" value="UniProtKB-UniRule"/>
</dbReference>
<comment type="similarity">
    <text evidence="1">Belongs to the anhydro-N-acetylmuramic acid kinase family.</text>
</comment>
<dbReference type="PANTHER" id="PTHR30605">
    <property type="entry name" value="ANHYDRO-N-ACETYLMURAMIC ACID KINASE"/>
    <property type="match status" value="1"/>
</dbReference>
<dbReference type="STRING" id="1561003.Ark11_0561"/>
<dbReference type="EMBL" id="LN906597">
    <property type="protein sequence ID" value="CUT17406.1"/>
    <property type="molecule type" value="Genomic_DNA"/>
</dbReference>
<dbReference type="Proteomes" id="UP000198651">
    <property type="component" value="Chromosome I"/>
</dbReference>
<dbReference type="InterPro" id="IPR005338">
    <property type="entry name" value="Anhydro_N_Ac-Mur_kinase"/>
</dbReference>
<dbReference type="HAMAP" id="MF_01270">
    <property type="entry name" value="AnhMurNAc_kinase"/>
    <property type="match status" value="1"/>
</dbReference>
<dbReference type="NCBIfam" id="NF007139">
    <property type="entry name" value="PRK09585.1-3"/>
    <property type="match status" value="1"/>
</dbReference>
<dbReference type="GO" id="GO:0097175">
    <property type="term" value="P:1,6-anhydro-N-acetyl-beta-muramic acid catabolic process"/>
    <property type="evidence" value="ECO:0007669"/>
    <property type="project" value="UniProtKB-UniRule"/>
</dbReference>
<keyword evidence="1 2" id="KW-0418">Kinase</keyword>
<organism evidence="2 3">
    <name type="scientific">Candidatus Ichthyocystis hellenicum</name>
    <dbReference type="NCBI Taxonomy" id="1561003"/>
    <lineage>
        <taxon>Bacteria</taxon>
        <taxon>Pseudomonadati</taxon>
        <taxon>Pseudomonadota</taxon>
        <taxon>Betaproteobacteria</taxon>
        <taxon>Burkholderiales</taxon>
        <taxon>Candidatus Ichthyocystis</taxon>
    </lineage>
</organism>
<dbReference type="InterPro" id="IPR043129">
    <property type="entry name" value="ATPase_NBD"/>
</dbReference>
<accession>A0A0S4M115</accession>
<dbReference type="UniPathway" id="UPA00343"/>
<gene>
    <name evidence="1 2" type="primary">anmK</name>
    <name evidence="2" type="ORF">Ark11_0561</name>
</gene>
<dbReference type="Gene3D" id="3.30.420.40">
    <property type="match status" value="2"/>
</dbReference>
<keyword evidence="1" id="KW-0119">Carbohydrate metabolism</keyword>
<evidence type="ECO:0000313" key="3">
    <source>
        <dbReference type="Proteomes" id="UP000198651"/>
    </source>
</evidence>
<comment type="function">
    <text evidence="1">Catalyzes the specific phosphorylation of 1,6-anhydro-N-acetylmuramic acid (anhMurNAc) with the simultaneous cleavage of the 1,6-anhydro ring, generating MurNAc-6-P. Is required for the utilization of anhMurNAc either imported from the medium or derived from its own cell wall murein, and thus plays a role in cell wall recycling.</text>
</comment>
<dbReference type="Pfam" id="PF03702">
    <property type="entry name" value="AnmK"/>
    <property type="match status" value="1"/>
</dbReference>
<dbReference type="SUPFAM" id="SSF53067">
    <property type="entry name" value="Actin-like ATPase domain"/>
    <property type="match status" value="1"/>
</dbReference>
<dbReference type="EC" id="2.7.1.170" evidence="1"/>
<protein>
    <recommendedName>
        <fullName evidence="1">Anhydro-N-acetylmuramic acid kinase</fullName>
        <ecNumber evidence="1">2.7.1.170</ecNumber>
    </recommendedName>
    <alternativeName>
        <fullName evidence="1">AnhMurNAc kinase</fullName>
    </alternativeName>
</protein>
<dbReference type="RefSeq" id="WP_092342335.1">
    <property type="nucleotide sequence ID" value="NZ_FLSL01000106.1"/>
</dbReference>
<dbReference type="GO" id="GO:0006040">
    <property type="term" value="P:amino sugar metabolic process"/>
    <property type="evidence" value="ECO:0007669"/>
    <property type="project" value="InterPro"/>
</dbReference>
<dbReference type="GO" id="GO:0016301">
    <property type="term" value="F:kinase activity"/>
    <property type="evidence" value="ECO:0007669"/>
    <property type="project" value="UniProtKB-KW"/>
</dbReference>
<evidence type="ECO:0000313" key="2">
    <source>
        <dbReference type="EMBL" id="CUT17406.1"/>
    </source>
</evidence>
<dbReference type="OrthoDB" id="9763949at2"/>
<feature type="binding site" evidence="1">
    <location>
        <begin position="18"/>
        <end position="25"/>
    </location>
    <ligand>
        <name>ATP</name>
        <dbReference type="ChEBI" id="CHEBI:30616"/>
    </ligand>
</feature>
<dbReference type="PANTHER" id="PTHR30605:SF0">
    <property type="entry name" value="ANHYDRO-N-ACETYLMURAMIC ACID KINASE"/>
    <property type="match status" value="1"/>
</dbReference>
<dbReference type="UniPathway" id="UPA00544"/>
<comment type="pathway">
    <text evidence="1">Amino-sugar metabolism; 1,6-anhydro-N-acetylmuramate degradation.</text>
</comment>
<sequence length="379" mass="41513">MLTRDDKYTITSIGLMSGSSLDGVDGVLMAYENKFQILAQASTAFSDQLRNRIDNIRQSGKVSLADFCELSTKIADEYLLVCSTLIDQSHQLKREVNIIGAHGQTLWHQPPLYSLQICNYARLAHLTGISVVGDIRNADIANGGTGAPLAPIFHSAAFLSPEEKRAIINLGGIANITVLSDTSRGWDMGPGMTLMDSWYREHKNGSFDIDGNWAQQGHLNKEFLASLLKDAFFSYPPPKSTGQEVFNMNWLKDKINKHPGICPLDVQNTLAELTATLCKQTVDTFAPNTEAIYLCGGGTKNGYLRKRISELNKRRKVLSVEALGIKPEYVECCLMGWLAVKHILGEPVATHQVTGSNPVSKILGALYPASQSQLATSRA</sequence>
<keyword evidence="1" id="KW-0808">Transferase</keyword>
<comment type="catalytic activity">
    <reaction evidence="1">
        <text>1,6-anhydro-N-acetyl-beta-muramate + ATP + H2O = N-acetyl-D-muramate 6-phosphate + ADP + H(+)</text>
        <dbReference type="Rhea" id="RHEA:24952"/>
        <dbReference type="ChEBI" id="CHEBI:15377"/>
        <dbReference type="ChEBI" id="CHEBI:15378"/>
        <dbReference type="ChEBI" id="CHEBI:30616"/>
        <dbReference type="ChEBI" id="CHEBI:58690"/>
        <dbReference type="ChEBI" id="CHEBI:58722"/>
        <dbReference type="ChEBI" id="CHEBI:456216"/>
        <dbReference type="EC" id="2.7.1.170"/>
    </reaction>
</comment>
<dbReference type="AlphaFoldDB" id="A0A0S4M115"/>
<keyword evidence="3" id="KW-1185">Reference proteome</keyword>
<dbReference type="GO" id="GO:0009254">
    <property type="term" value="P:peptidoglycan turnover"/>
    <property type="evidence" value="ECO:0007669"/>
    <property type="project" value="UniProtKB-UniRule"/>
</dbReference>
<evidence type="ECO:0000256" key="1">
    <source>
        <dbReference type="HAMAP-Rule" id="MF_01270"/>
    </source>
</evidence>
<name>A0A0S4M115_9BURK</name>
<comment type="pathway">
    <text evidence="1">Cell wall biogenesis; peptidoglycan recycling.</text>
</comment>
<keyword evidence="1" id="KW-0067">ATP-binding</keyword>
<reference evidence="3" key="1">
    <citation type="submission" date="2015-11" db="EMBL/GenBank/DDBJ databases">
        <authorList>
            <person name="Seth-Smith H.M.B."/>
        </authorList>
    </citation>
    <scope>NUCLEOTIDE SEQUENCE [LARGE SCALE GENOMIC DNA]</scope>
    <source>
        <strain evidence="3">2013Ark11</strain>
    </source>
</reference>